<comment type="subcellular location">
    <subcellularLocation>
        <location evidence="1">Cell outer membrane</location>
    </subcellularLocation>
</comment>
<dbReference type="Gene3D" id="1.25.40.390">
    <property type="match status" value="1"/>
</dbReference>
<evidence type="ECO:0000259" key="7">
    <source>
        <dbReference type="Pfam" id="PF14322"/>
    </source>
</evidence>
<organism evidence="8 9">
    <name type="scientific">Aquimarina muelleri</name>
    <dbReference type="NCBI Taxonomy" id="279356"/>
    <lineage>
        <taxon>Bacteria</taxon>
        <taxon>Pseudomonadati</taxon>
        <taxon>Bacteroidota</taxon>
        <taxon>Flavobacteriia</taxon>
        <taxon>Flavobacteriales</taxon>
        <taxon>Flavobacteriaceae</taxon>
        <taxon>Aquimarina</taxon>
    </lineage>
</organism>
<gene>
    <name evidence="8" type="ORF">GCM10007384_01420</name>
</gene>
<dbReference type="AlphaFoldDB" id="A0A918JQU6"/>
<evidence type="ECO:0000256" key="2">
    <source>
        <dbReference type="ARBA" id="ARBA00006275"/>
    </source>
</evidence>
<keyword evidence="3" id="KW-0732">Signal</keyword>
<evidence type="ECO:0000256" key="4">
    <source>
        <dbReference type="ARBA" id="ARBA00023136"/>
    </source>
</evidence>
<dbReference type="InterPro" id="IPR033985">
    <property type="entry name" value="SusD-like_N"/>
</dbReference>
<accession>A0A918JQU6</accession>
<feature type="domain" description="RagB/SusD" evidence="6">
    <location>
        <begin position="330"/>
        <end position="465"/>
    </location>
</feature>
<reference evidence="8 9" key="1">
    <citation type="journal article" date="2014" name="Int. J. Syst. Evol. Microbiol.">
        <title>Complete genome sequence of Corynebacterium casei LMG S-19264T (=DSM 44701T), isolated from a smear-ripened cheese.</title>
        <authorList>
            <consortium name="US DOE Joint Genome Institute (JGI-PGF)"/>
            <person name="Walter F."/>
            <person name="Albersmeier A."/>
            <person name="Kalinowski J."/>
            <person name="Ruckert C."/>
        </authorList>
    </citation>
    <scope>NUCLEOTIDE SEQUENCE [LARGE SCALE GENOMIC DNA]</scope>
    <source>
        <strain evidence="8 9">KCTC 12285</strain>
    </source>
</reference>
<dbReference type="Pfam" id="PF07980">
    <property type="entry name" value="SusD_RagB"/>
    <property type="match status" value="1"/>
</dbReference>
<dbReference type="EMBL" id="BMWS01000001">
    <property type="protein sequence ID" value="GGX03391.1"/>
    <property type="molecule type" value="Genomic_DNA"/>
</dbReference>
<dbReference type="Pfam" id="PF14322">
    <property type="entry name" value="SusD-like_3"/>
    <property type="match status" value="1"/>
</dbReference>
<keyword evidence="9" id="KW-1185">Reference proteome</keyword>
<dbReference type="PROSITE" id="PS51257">
    <property type="entry name" value="PROKAR_LIPOPROTEIN"/>
    <property type="match status" value="1"/>
</dbReference>
<dbReference type="GO" id="GO:0009279">
    <property type="term" value="C:cell outer membrane"/>
    <property type="evidence" value="ECO:0007669"/>
    <property type="project" value="UniProtKB-SubCell"/>
</dbReference>
<feature type="domain" description="SusD-like N-terminal" evidence="7">
    <location>
        <begin position="64"/>
        <end position="233"/>
    </location>
</feature>
<dbReference type="SUPFAM" id="SSF48452">
    <property type="entry name" value="TPR-like"/>
    <property type="match status" value="1"/>
</dbReference>
<proteinExistence type="inferred from homology"/>
<comment type="similarity">
    <text evidence="2">Belongs to the SusD family.</text>
</comment>
<dbReference type="InterPro" id="IPR012944">
    <property type="entry name" value="SusD_RagB_dom"/>
</dbReference>
<evidence type="ECO:0000256" key="1">
    <source>
        <dbReference type="ARBA" id="ARBA00004442"/>
    </source>
</evidence>
<keyword evidence="4" id="KW-0472">Membrane</keyword>
<dbReference type="Gene3D" id="1.25.40.900">
    <property type="match status" value="1"/>
</dbReference>
<evidence type="ECO:0000256" key="3">
    <source>
        <dbReference type="ARBA" id="ARBA00022729"/>
    </source>
</evidence>
<keyword evidence="5" id="KW-0998">Cell outer membrane</keyword>
<evidence type="ECO:0000259" key="6">
    <source>
        <dbReference type="Pfam" id="PF07980"/>
    </source>
</evidence>
<dbReference type="Proteomes" id="UP000601108">
    <property type="component" value="Unassembled WGS sequence"/>
</dbReference>
<name>A0A918JQU6_9FLAO</name>
<protein>
    <submittedName>
        <fullName evidence="8">Membrane protein</fullName>
    </submittedName>
</protein>
<evidence type="ECO:0000313" key="9">
    <source>
        <dbReference type="Proteomes" id="UP000601108"/>
    </source>
</evidence>
<evidence type="ECO:0000313" key="8">
    <source>
        <dbReference type="EMBL" id="GGX03391.1"/>
    </source>
</evidence>
<evidence type="ECO:0000256" key="5">
    <source>
        <dbReference type="ARBA" id="ARBA00023237"/>
    </source>
</evidence>
<sequence length="465" mass="52988">MRKHILYSFILLSLLSCEDTLEQRFSDSVEVNETIVDLNSLNLAANGAYSFLANPGYYNRNFILIPEIMSDNAFINAFDNTGRFLEFDDYIVNSNDSRVEETYNNMSRVIATTSIVINKAKAISFIESEKKKANHYIGEMYALRALTYHNFLLLFAQPYNFTSGASHLGVPIPDFELLGNGANIQKPGRSTTAKVYAQIVEDLLLAINLMHKESILFRFDVFSAKALLARVYLHMQNWEGARDMADDVILNSNKTLLTRNEYINSWTEDFNKESLFVVSNIKTDNSGINSIGHFYLKLKDAFATNDFKNTLSDTDIRKELYPKFGSTNLVTKFPRTAIKDDNIQVLRLSEIYLIKAEAHAHLNEVTEAQQTLDIIIQRADSKPVEATTEIGQILLNKILLERRKELAYEGFRLFDLTRYGITFNKFRQDTYPIEVISPSSKTVLPIPIDEINVNPNIADQQNPGY</sequence>
<comment type="caution">
    <text evidence="8">The sequence shown here is derived from an EMBL/GenBank/DDBJ whole genome shotgun (WGS) entry which is preliminary data.</text>
</comment>
<dbReference type="Gene3D" id="2.20.20.130">
    <property type="match status" value="1"/>
</dbReference>
<dbReference type="InterPro" id="IPR011990">
    <property type="entry name" value="TPR-like_helical_dom_sf"/>
</dbReference>
<dbReference type="CDD" id="cd08977">
    <property type="entry name" value="SusD"/>
    <property type="match status" value="1"/>
</dbReference>
<dbReference type="RefSeq" id="WP_027411099.1">
    <property type="nucleotide sequence ID" value="NZ_BMWS01000001.1"/>
</dbReference>